<dbReference type="GeneID" id="94836362"/>
<gene>
    <name evidence="1" type="ORF">TRFO_20916</name>
</gene>
<dbReference type="EMBL" id="MLAK01000624">
    <property type="protein sequence ID" value="OHT10005.1"/>
    <property type="molecule type" value="Genomic_DNA"/>
</dbReference>
<evidence type="ECO:0000313" key="1">
    <source>
        <dbReference type="EMBL" id="OHT10005.1"/>
    </source>
</evidence>
<protein>
    <submittedName>
        <fullName evidence="1">Uncharacterized protein</fullName>
    </submittedName>
</protein>
<keyword evidence="2" id="KW-1185">Reference proteome</keyword>
<accession>A0A1J4KKV3</accession>
<organism evidence="1 2">
    <name type="scientific">Tritrichomonas foetus</name>
    <dbReference type="NCBI Taxonomy" id="1144522"/>
    <lineage>
        <taxon>Eukaryota</taxon>
        <taxon>Metamonada</taxon>
        <taxon>Parabasalia</taxon>
        <taxon>Tritrichomonadida</taxon>
        <taxon>Tritrichomonadidae</taxon>
        <taxon>Tritrichomonas</taxon>
    </lineage>
</organism>
<dbReference type="AlphaFoldDB" id="A0A1J4KKV3"/>
<name>A0A1J4KKV3_9EUKA</name>
<dbReference type="Proteomes" id="UP000179807">
    <property type="component" value="Unassembled WGS sequence"/>
</dbReference>
<dbReference type="VEuPathDB" id="TrichDB:TRFO_20916"/>
<sequence length="306" mass="34145">MACQNQMNFGNLSFGFGQQPKQEEKPPFQINEQMLLTDIPSDVVKEFIDVHKKIVETRTFLAKEEQQKQSNENSEDDSTQKTLLSIRDESTSEIFGSLTSLAHQIDAGKKTVKEFEEELAISKSDYTNSEHIRSLPSPFILRFVDRVEKSAEDFAQSIAAYGSHLQPNKPISNENQIIFDFLNEQHNAILRCSSRVSKLNEKLIATRNNLATKLKINSINISNFEESAEDSYAQSIDVKYQQFLGQQKQKNQKRIEESDLFGNSTVEEQTTSGGFGFGGGFGNSFGSGFGSSTSSFGKGSTTGKKT</sequence>
<evidence type="ECO:0000313" key="2">
    <source>
        <dbReference type="Proteomes" id="UP000179807"/>
    </source>
</evidence>
<reference evidence="1" key="1">
    <citation type="submission" date="2016-10" db="EMBL/GenBank/DDBJ databases">
        <authorList>
            <person name="Benchimol M."/>
            <person name="Almeida L.G."/>
            <person name="Vasconcelos A.T."/>
            <person name="Perreira-Neves A."/>
            <person name="Rosa I.A."/>
            <person name="Tasca T."/>
            <person name="Bogo M.R."/>
            <person name="de Souza W."/>
        </authorList>
    </citation>
    <scope>NUCLEOTIDE SEQUENCE [LARGE SCALE GENOMIC DNA]</scope>
    <source>
        <strain evidence="1">K</strain>
    </source>
</reference>
<dbReference type="RefSeq" id="XP_068363141.1">
    <property type="nucleotide sequence ID" value="XM_068501658.1"/>
</dbReference>
<proteinExistence type="predicted"/>
<comment type="caution">
    <text evidence="1">The sequence shown here is derived from an EMBL/GenBank/DDBJ whole genome shotgun (WGS) entry which is preliminary data.</text>
</comment>
<dbReference type="OrthoDB" id="10653601at2759"/>